<dbReference type="Proteomes" id="UP000216885">
    <property type="component" value="Unassembled WGS sequence"/>
</dbReference>
<feature type="region of interest" description="Disordered" evidence="1">
    <location>
        <begin position="53"/>
        <end position="74"/>
    </location>
</feature>
<evidence type="ECO:0000313" key="4">
    <source>
        <dbReference type="Proteomes" id="UP000216885"/>
    </source>
</evidence>
<evidence type="ECO:0000256" key="2">
    <source>
        <dbReference type="SAM" id="Phobius"/>
    </source>
</evidence>
<dbReference type="RefSeq" id="WP_094838284.1">
    <property type="nucleotide sequence ID" value="NZ_NEVQ01000013.1"/>
</dbReference>
<dbReference type="AlphaFoldDB" id="A0A261U679"/>
<feature type="transmembrane region" description="Helical" evidence="2">
    <location>
        <begin position="5"/>
        <end position="22"/>
    </location>
</feature>
<name>A0A261U679_9BORD</name>
<comment type="caution">
    <text evidence="3">The sequence shown here is derived from an EMBL/GenBank/DDBJ whole genome shotgun (WGS) entry which is preliminary data.</text>
</comment>
<protein>
    <submittedName>
        <fullName evidence="3">Uncharacterized protein</fullName>
    </submittedName>
</protein>
<reference evidence="3 4" key="1">
    <citation type="submission" date="2017-05" db="EMBL/GenBank/DDBJ databases">
        <title>Complete and WGS of Bordetella genogroups.</title>
        <authorList>
            <person name="Spilker T."/>
            <person name="LiPuma J."/>
        </authorList>
    </citation>
    <scope>NUCLEOTIDE SEQUENCE [LARGE SCALE GENOMIC DNA]</scope>
    <source>
        <strain evidence="3 4">AU9919</strain>
    </source>
</reference>
<dbReference type="EMBL" id="NEVQ01000013">
    <property type="protein sequence ID" value="OZI56770.1"/>
    <property type="molecule type" value="Genomic_DNA"/>
</dbReference>
<proteinExistence type="predicted"/>
<keyword evidence="2" id="KW-1133">Transmembrane helix</keyword>
<gene>
    <name evidence="3" type="ORF">CAL20_15330</name>
</gene>
<sequence>MTTIYILLALYVVLTIVIAFSGDWFYSNTWDLDIAGYAAVLVALVALSGVLGPTLDSEPIAKDGRGTAYAARQQ</sequence>
<keyword evidence="2" id="KW-0812">Transmembrane</keyword>
<keyword evidence="2" id="KW-0472">Membrane</keyword>
<organism evidence="3 4">
    <name type="scientific">Bordetella genomosp. 4</name>
    <dbReference type="NCBI Taxonomy" id="463044"/>
    <lineage>
        <taxon>Bacteria</taxon>
        <taxon>Pseudomonadati</taxon>
        <taxon>Pseudomonadota</taxon>
        <taxon>Betaproteobacteria</taxon>
        <taxon>Burkholderiales</taxon>
        <taxon>Alcaligenaceae</taxon>
        <taxon>Bordetella</taxon>
    </lineage>
</organism>
<feature type="transmembrane region" description="Helical" evidence="2">
    <location>
        <begin position="34"/>
        <end position="55"/>
    </location>
</feature>
<evidence type="ECO:0000256" key="1">
    <source>
        <dbReference type="SAM" id="MobiDB-lite"/>
    </source>
</evidence>
<evidence type="ECO:0000313" key="3">
    <source>
        <dbReference type="EMBL" id="OZI56770.1"/>
    </source>
</evidence>
<keyword evidence="4" id="KW-1185">Reference proteome</keyword>
<accession>A0A261U679</accession>